<reference evidence="2" key="1">
    <citation type="journal article" date="2019" name="Sci. Rep.">
        <title>Draft genome of Tanacetum cinerariifolium, the natural source of mosquito coil.</title>
        <authorList>
            <person name="Yamashiro T."/>
            <person name="Shiraishi A."/>
            <person name="Satake H."/>
            <person name="Nakayama K."/>
        </authorList>
    </citation>
    <scope>NUCLEOTIDE SEQUENCE</scope>
</reference>
<sequence length="919" mass="103833">MHSLSTESEINKKETKIRNENSGSGVCGSVSPFVSSVSETCKPVLRGGYRSLQNNDRVGDKVVVLDFGNSKVRFDSCELFFGVSHSEGYRHSAYEFPNDSSLSGSYIRRGPMVLDFKNCVIRSVGVENDLPRTDAHKSTPSTGFQVTPKLSHLHAVKRIFRKSTTGGCQFLGRRLISWQCKKRTIVATSTTEAEYVAAANCCGQKTENNAEFHQIVDFLTSSSIHHSLTRALVFLKPGDLIFLIQVWMLTLSIRRRGDSLVLAATTASLDAHQDSSNITKTQSKATLNEPTPQGEGSGSGLGRQETIRGAMAQIRSEGALIQSIDPPLPTGYTVGSEEDRMEHDIELMDPVPQTPYDSPLSGGHIPGSDEGIMTLKELTDLCTTLLQKVLDLKNVKTAQAKEIDNLKKRVTKLEHRQSLRILDEDADIEMIVKDKGNGEKGGCIAETVSTARPDISAARPEVSTAKPKTPPTTTTLFDDDVAIDDTLIKVKNQKAKEKGIAFKDVDDSARPIRSITTLQPLPTIDPKDNGKGILQEPKPVKKTKKKDQDQIERDAEVALKIQAHLDKKARIEKERQEEAFKAALAEMYDEVQAQIDADHELAVRLTHEEQDKYTVEEMFKLLAEFFKRRKKHLAKERADAIKSKPPTKTQLRKLMMTYLKHAGRFTHTQLKSRSFEEIQKLYIKEQKWVDAFVPIGSEKDEKRIRSRKKRVACSSSKHKSPKKQKVNDQEYEDTDKEHRKCLKVVPNDDKAIDYETLDVKSPIAESNDPKGYDLILWGDLKTLVESSEDDEIWRGKKRYPLTKEILEKMLSSRLEAETEKEKGMLEISYLCLKLVIYSTQKSVMKWSSQLKTVLNDPVFKADLLAALHKHLQSTQPVLEKLPQRKKLEKKETRRRRRRRRRRRKKKMPKASTGSQTMEE</sequence>
<feature type="region of interest" description="Disordered" evidence="1">
    <location>
        <begin position="272"/>
        <end position="303"/>
    </location>
</feature>
<feature type="region of interest" description="Disordered" evidence="1">
    <location>
        <begin position="875"/>
        <end position="919"/>
    </location>
</feature>
<dbReference type="CDD" id="cd09272">
    <property type="entry name" value="RNase_HI_RT_Ty1"/>
    <property type="match status" value="1"/>
</dbReference>
<evidence type="ECO:0000256" key="1">
    <source>
        <dbReference type="SAM" id="MobiDB-lite"/>
    </source>
</evidence>
<feature type="compositionally biased region" description="Basic and acidic residues" evidence="1">
    <location>
        <begin position="9"/>
        <end position="19"/>
    </location>
</feature>
<evidence type="ECO:0000313" key="2">
    <source>
        <dbReference type="EMBL" id="GEU62151.1"/>
    </source>
</evidence>
<feature type="region of interest" description="Disordered" evidence="1">
    <location>
        <begin position="520"/>
        <end position="551"/>
    </location>
</feature>
<feature type="compositionally biased region" description="Polar residues" evidence="1">
    <location>
        <begin position="274"/>
        <end position="291"/>
    </location>
</feature>
<feature type="region of interest" description="Disordered" evidence="1">
    <location>
        <begin position="703"/>
        <end position="734"/>
    </location>
</feature>
<organism evidence="2">
    <name type="scientific">Tanacetum cinerariifolium</name>
    <name type="common">Dalmatian daisy</name>
    <name type="synonym">Chrysanthemum cinerariifolium</name>
    <dbReference type="NCBI Taxonomy" id="118510"/>
    <lineage>
        <taxon>Eukaryota</taxon>
        <taxon>Viridiplantae</taxon>
        <taxon>Streptophyta</taxon>
        <taxon>Embryophyta</taxon>
        <taxon>Tracheophyta</taxon>
        <taxon>Spermatophyta</taxon>
        <taxon>Magnoliopsida</taxon>
        <taxon>eudicotyledons</taxon>
        <taxon>Gunneridae</taxon>
        <taxon>Pentapetalae</taxon>
        <taxon>asterids</taxon>
        <taxon>campanulids</taxon>
        <taxon>Asterales</taxon>
        <taxon>Asteraceae</taxon>
        <taxon>Asteroideae</taxon>
        <taxon>Anthemideae</taxon>
        <taxon>Anthemidinae</taxon>
        <taxon>Tanacetum</taxon>
    </lineage>
</organism>
<name>A0A6L2LJZ4_TANCI</name>
<dbReference type="AlphaFoldDB" id="A0A6L2LJZ4"/>
<comment type="caution">
    <text evidence="2">The sequence shown here is derived from an EMBL/GenBank/DDBJ whole genome shotgun (WGS) entry which is preliminary data.</text>
</comment>
<feature type="compositionally biased region" description="Basic residues" evidence="1">
    <location>
        <begin position="704"/>
        <end position="724"/>
    </location>
</feature>
<feature type="region of interest" description="Disordered" evidence="1">
    <location>
        <begin position="1"/>
        <end position="24"/>
    </location>
</feature>
<protein>
    <submittedName>
        <fullName evidence="2">Putative ribonuclease H-like domain-containing protein</fullName>
    </submittedName>
</protein>
<gene>
    <name evidence="2" type="ORF">Tci_034129</name>
</gene>
<dbReference type="EMBL" id="BKCJ010004625">
    <property type="protein sequence ID" value="GEU62151.1"/>
    <property type="molecule type" value="Genomic_DNA"/>
</dbReference>
<proteinExistence type="predicted"/>
<accession>A0A6L2LJZ4</accession>
<feature type="compositionally biased region" description="Basic residues" evidence="1">
    <location>
        <begin position="883"/>
        <end position="908"/>
    </location>
</feature>